<proteinExistence type="predicted"/>
<organism evidence="1 2">
    <name type="scientific">Platysternon megacephalum</name>
    <name type="common">big-headed turtle</name>
    <dbReference type="NCBI Taxonomy" id="55544"/>
    <lineage>
        <taxon>Eukaryota</taxon>
        <taxon>Metazoa</taxon>
        <taxon>Chordata</taxon>
        <taxon>Craniata</taxon>
        <taxon>Vertebrata</taxon>
        <taxon>Euteleostomi</taxon>
        <taxon>Archelosauria</taxon>
        <taxon>Testudinata</taxon>
        <taxon>Testudines</taxon>
        <taxon>Cryptodira</taxon>
        <taxon>Durocryptodira</taxon>
        <taxon>Testudinoidea</taxon>
        <taxon>Platysternidae</taxon>
        <taxon>Platysternon</taxon>
    </lineage>
</organism>
<keyword evidence="1" id="KW-0812">Transmembrane</keyword>
<accession>A0A4D9EIW5</accession>
<sequence>MPRWWISPELNRRAGLLIYSSWLVKHKINYGLNYYVTLLILSDKCSGFFHHIWSQSHYFIALVQGLQCKKTFWNILQFPAVAPVLETVCKGRAPPSPRTVCRCWAQENIQMGITFIYMAASQPL</sequence>
<name>A0A4D9EIW5_9SAUR</name>
<reference evidence="1 2" key="2">
    <citation type="submission" date="2019-04" db="EMBL/GenBank/DDBJ databases">
        <title>The genome sequence of big-headed turtle.</title>
        <authorList>
            <person name="Gong S."/>
        </authorList>
    </citation>
    <scope>NUCLEOTIDE SEQUENCE [LARGE SCALE GENOMIC DNA]</scope>
    <source>
        <strain evidence="1">DO16091913</strain>
        <tissue evidence="1">Muscle</tissue>
    </source>
</reference>
<dbReference type="Proteomes" id="UP000297703">
    <property type="component" value="Unassembled WGS sequence"/>
</dbReference>
<reference evidence="1 2" key="1">
    <citation type="submission" date="2019-04" db="EMBL/GenBank/DDBJ databases">
        <title>Draft genome of the big-headed turtle Platysternon megacephalum.</title>
        <authorList>
            <person name="Gong S."/>
        </authorList>
    </citation>
    <scope>NUCLEOTIDE SEQUENCE [LARGE SCALE GENOMIC DNA]</scope>
    <source>
        <strain evidence="1">DO16091913</strain>
        <tissue evidence="1">Muscle</tissue>
    </source>
</reference>
<keyword evidence="1" id="KW-0472">Membrane</keyword>
<protein>
    <submittedName>
        <fullName evidence="1">Transmembrane protein 106A</fullName>
    </submittedName>
</protein>
<dbReference type="AlphaFoldDB" id="A0A4D9EIW5"/>
<comment type="caution">
    <text evidence="1">The sequence shown here is derived from an EMBL/GenBank/DDBJ whole genome shotgun (WGS) entry which is preliminary data.</text>
</comment>
<keyword evidence="2" id="KW-1185">Reference proteome</keyword>
<dbReference type="EMBL" id="QXTE01000034">
    <property type="protein sequence ID" value="TFK11291.1"/>
    <property type="molecule type" value="Genomic_DNA"/>
</dbReference>
<evidence type="ECO:0000313" key="1">
    <source>
        <dbReference type="EMBL" id="TFK11291.1"/>
    </source>
</evidence>
<evidence type="ECO:0000313" key="2">
    <source>
        <dbReference type="Proteomes" id="UP000297703"/>
    </source>
</evidence>
<gene>
    <name evidence="1" type="ORF">DR999_PMT05516</name>
</gene>